<keyword evidence="8" id="KW-1185">Reference proteome</keyword>
<feature type="domain" description="CheR-type methyltransferase" evidence="6">
    <location>
        <begin position="269"/>
        <end position="529"/>
    </location>
</feature>
<dbReference type="Gene3D" id="3.40.50.150">
    <property type="entry name" value="Vaccinia Virus protein VP39"/>
    <property type="match status" value="1"/>
</dbReference>
<dbReference type="PROSITE" id="PS50113">
    <property type="entry name" value="PAC"/>
    <property type="match status" value="1"/>
</dbReference>
<gene>
    <name evidence="7" type="ORF">FAK_12470</name>
</gene>
<reference evidence="8" key="1">
    <citation type="journal article" date="2023" name="Arch. Microbiol.">
        <title>Desulfoferula mesophilus gen. nov. sp. nov., a mesophilic sulfate-reducing bacterium isolated from a brackish lake sediment.</title>
        <authorList>
            <person name="Watanabe T."/>
            <person name="Yabe T."/>
            <person name="Tsuji J.M."/>
            <person name="Fukui M."/>
        </authorList>
    </citation>
    <scope>NUCLEOTIDE SEQUENCE [LARGE SCALE GENOMIC DNA]</scope>
    <source>
        <strain evidence="8">12FAK</strain>
    </source>
</reference>
<feature type="coiled-coil region" evidence="2">
    <location>
        <begin position="696"/>
        <end position="793"/>
    </location>
</feature>
<dbReference type="SUPFAM" id="SSF55785">
    <property type="entry name" value="PYP-like sensor domain (PAS domain)"/>
    <property type="match status" value="1"/>
</dbReference>
<dbReference type="PRINTS" id="PR00996">
    <property type="entry name" value="CHERMTFRASE"/>
</dbReference>
<dbReference type="Pfam" id="PF13596">
    <property type="entry name" value="PAS_10"/>
    <property type="match status" value="1"/>
</dbReference>
<feature type="active site" evidence="1">
    <location>
        <position position="71"/>
    </location>
</feature>
<dbReference type="GO" id="GO:0006935">
    <property type="term" value="P:chemotaxis"/>
    <property type="evidence" value="ECO:0007669"/>
    <property type="project" value="UniProtKB-UniRule"/>
</dbReference>
<evidence type="ECO:0000259" key="6">
    <source>
        <dbReference type="PROSITE" id="PS50123"/>
    </source>
</evidence>
<dbReference type="GO" id="GO:0008984">
    <property type="term" value="F:protein-glutamate methylesterase activity"/>
    <property type="evidence" value="ECO:0007669"/>
    <property type="project" value="InterPro"/>
</dbReference>
<feature type="compositionally biased region" description="Polar residues" evidence="3">
    <location>
        <begin position="32"/>
        <end position="48"/>
    </location>
</feature>
<dbReference type="GO" id="GO:0070840">
    <property type="term" value="F:dynein complex binding"/>
    <property type="evidence" value="ECO:0007669"/>
    <property type="project" value="InterPro"/>
</dbReference>
<dbReference type="CDD" id="cd02440">
    <property type="entry name" value="AdoMet_MTases"/>
    <property type="match status" value="1"/>
</dbReference>
<evidence type="ECO:0000256" key="1">
    <source>
        <dbReference type="PROSITE-ProRule" id="PRU00050"/>
    </source>
</evidence>
<dbReference type="Pfam" id="PF03705">
    <property type="entry name" value="CheR_N"/>
    <property type="match status" value="1"/>
</dbReference>
<evidence type="ECO:0000256" key="2">
    <source>
        <dbReference type="SAM" id="Coils"/>
    </source>
</evidence>
<dbReference type="InterPro" id="IPR000673">
    <property type="entry name" value="Sig_transdc_resp-reg_Me-estase"/>
</dbReference>
<feature type="active site" evidence="1">
    <location>
        <position position="98"/>
    </location>
</feature>
<dbReference type="InterPro" id="IPR022642">
    <property type="entry name" value="CheR_C"/>
</dbReference>
<dbReference type="InterPro" id="IPR000700">
    <property type="entry name" value="PAS-assoc_C"/>
</dbReference>
<dbReference type="GO" id="GO:0042803">
    <property type="term" value="F:protein homodimerization activity"/>
    <property type="evidence" value="ECO:0007669"/>
    <property type="project" value="InterPro"/>
</dbReference>
<dbReference type="GO" id="GO:0005737">
    <property type="term" value="C:cytoplasm"/>
    <property type="evidence" value="ECO:0007669"/>
    <property type="project" value="InterPro"/>
</dbReference>
<proteinExistence type="predicted"/>
<dbReference type="CDD" id="cd16434">
    <property type="entry name" value="CheB-CheR_fusion"/>
    <property type="match status" value="1"/>
</dbReference>
<dbReference type="SUPFAM" id="SSF52738">
    <property type="entry name" value="Methylesterase CheB, C-terminal domain"/>
    <property type="match status" value="1"/>
</dbReference>
<keyword evidence="2" id="KW-0175">Coiled coil</keyword>
<dbReference type="Gene3D" id="3.30.450.20">
    <property type="entry name" value="PAS domain"/>
    <property type="match status" value="1"/>
</dbReference>
<protein>
    <submittedName>
        <fullName evidence="7">Chemotaxis protein CheR</fullName>
    </submittedName>
</protein>
<sequence length="940" mass="103490">MPSDKAKPNKAGDPGGSKGKPTKASSKKRASNGAQESPPANKQASLNPQEPGKGPIIVKKNRLPILGLGASAGGLEALQQFFDAMPSDEGMAFLVVVHLDPDHASILPELIQKRTAMKVETAEDQKVIRPNHVYVAPPNKDLALLKSKILLLDPESPRGHRLPIDFFLRQLAQDQGENAGCIIFSGTGSDGSLGLRDIKGSGGLVIAQEPSSAKYDGMPSSAMATGMVDLVLPPEQMPAKLSYYFSQSRSMGGASSEAILDDAPSLAPLQKVLVLLRDRVGHDFSYYKKNTIIRRIERRMSLQQIPDVEKYVRFVQANSDELDALFKDMLIGVTEFFRDPEAFEVLKKVVIPELLAQLKPKDALRVWVPGCSTGEEVYSLVIVIKECMAQAGKDVPLQVFGTDIDSMAVDKARDGLYPANIAAEVNRERLGRFFTEESGFFRVRKELREPVVFSVQDVMKDPPFSRLDLLCCRNLLIYLDGTAQKKLLPLFHYTLKPQGILFLGSSESIGGFPDLFKALDKKWKIYSRKPASGAMRLMIDFPTGPVTREGGKGKAANAALALGEADLVREAQKLVLSEFSPALLLVDPKGDIQYIHGHTGKFLEPAVGRASLNISSMAREGLRPELAAVMRRAQASGREVHSPGVRVEINGGHQYVDLTVKPITQSKALRGLLAVVIQEVAEPTAGSKGKARRGPNAEIQKRLGDLEQELQHTRERHHGAIEELETSNEELKSINEEMQSANEELQSTNEELEATKEEQQSLNEELATVNTELQAKIDELAHAQDDMKNLLSSTEIATIFLGNDLSVKRFTPKASKLVNLIPSDVGRPVQHLATNLDYANLEADAGEVMQSLLVKQREVRTKDGIWYQMRILPYRTMDNLIDGVVITFTDINQQKQAQTELRELYDALKKAGIQREALFKEQTKELEHARDLLGKKSGDG</sequence>
<dbReference type="PANTHER" id="PTHR24422">
    <property type="entry name" value="CHEMOTAXIS PROTEIN METHYLTRANSFERASE"/>
    <property type="match status" value="1"/>
</dbReference>
<evidence type="ECO:0000313" key="7">
    <source>
        <dbReference type="EMBL" id="BEQ14181.1"/>
    </source>
</evidence>
<dbReference type="EMBL" id="AP028679">
    <property type="protein sequence ID" value="BEQ14181.1"/>
    <property type="molecule type" value="Genomic_DNA"/>
</dbReference>
<dbReference type="KEGG" id="dmp:FAK_12470"/>
<dbReference type="Gene3D" id="3.40.50.180">
    <property type="entry name" value="Methylesterase CheB, C-terminal domain"/>
    <property type="match status" value="1"/>
</dbReference>
<dbReference type="SUPFAM" id="SSF53335">
    <property type="entry name" value="S-adenosyl-L-methionine-dependent methyltransferases"/>
    <property type="match status" value="1"/>
</dbReference>
<dbReference type="InterPro" id="IPR029063">
    <property type="entry name" value="SAM-dependent_MTases_sf"/>
</dbReference>
<feature type="region of interest" description="Disordered" evidence="3">
    <location>
        <begin position="1"/>
        <end position="55"/>
    </location>
</feature>
<evidence type="ECO:0000256" key="3">
    <source>
        <dbReference type="SAM" id="MobiDB-lite"/>
    </source>
</evidence>
<dbReference type="PROSITE" id="PS50122">
    <property type="entry name" value="CHEB"/>
    <property type="match status" value="1"/>
</dbReference>
<dbReference type="Proteomes" id="UP001366166">
    <property type="component" value="Chromosome"/>
</dbReference>
<dbReference type="RefSeq" id="WP_338605900.1">
    <property type="nucleotide sequence ID" value="NZ_AP028679.1"/>
</dbReference>
<evidence type="ECO:0000259" key="5">
    <source>
        <dbReference type="PROSITE" id="PS50122"/>
    </source>
</evidence>
<dbReference type="InterPro" id="IPR035909">
    <property type="entry name" value="CheB_C"/>
</dbReference>
<feature type="domain" description="CheB-type methylesterase" evidence="5">
    <location>
        <begin position="51"/>
        <end position="248"/>
    </location>
</feature>
<dbReference type="InterPro" id="IPR022641">
    <property type="entry name" value="CheR_N"/>
</dbReference>
<dbReference type="Pfam" id="PF01339">
    <property type="entry name" value="CheB_methylest"/>
    <property type="match status" value="1"/>
</dbReference>
<dbReference type="SMART" id="SM00138">
    <property type="entry name" value="MeTrc"/>
    <property type="match status" value="1"/>
</dbReference>
<accession>A0AAU9EUH0</accession>
<organism evidence="7 8">
    <name type="scientific">Desulfoferula mesophila</name>
    <dbReference type="NCBI Taxonomy" id="3058419"/>
    <lineage>
        <taxon>Bacteria</taxon>
        <taxon>Pseudomonadati</taxon>
        <taxon>Thermodesulfobacteriota</taxon>
        <taxon>Desulfarculia</taxon>
        <taxon>Desulfarculales</taxon>
        <taxon>Desulfarculaceae</taxon>
        <taxon>Desulfoferula</taxon>
    </lineage>
</organism>
<dbReference type="InterPro" id="IPR000780">
    <property type="entry name" value="CheR_MeTrfase"/>
</dbReference>
<dbReference type="AlphaFoldDB" id="A0AAU9EUH0"/>
<dbReference type="Pfam" id="PF01739">
    <property type="entry name" value="CheR"/>
    <property type="match status" value="1"/>
</dbReference>
<keyword evidence="1" id="KW-0378">Hydrolase</keyword>
<dbReference type="SUPFAM" id="SSF47757">
    <property type="entry name" value="Chemotaxis receptor methyltransferase CheR, N-terminal domain"/>
    <property type="match status" value="1"/>
</dbReference>
<name>A0AAU9EUH0_9BACT</name>
<evidence type="ECO:0000259" key="4">
    <source>
        <dbReference type="PROSITE" id="PS50113"/>
    </source>
</evidence>
<keyword evidence="1" id="KW-0145">Chemotaxis</keyword>
<dbReference type="InterPro" id="IPR035965">
    <property type="entry name" value="PAS-like_dom_sf"/>
</dbReference>
<dbReference type="GO" id="GO:0000156">
    <property type="term" value="F:phosphorelay response regulator activity"/>
    <property type="evidence" value="ECO:0007669"/>
    <property type="project" value="InterPro"/>
</dbReference>
<dbReference type="PANTHER" id="PTHR24422:SF27">
    <property type="entry name" value="PROTEIN-GLUTAMATE O-METHYLTRANSFERASE"/>
    <property type="match status" value="1"/>
</dbReference>
<dbReference type="InterPro" id="IPR050903">
    <property type="entry name" value="Bact_Chemotaxis_MeTrfase"/>
</dbReference>
<evidence type="ECO:0000313" key="8">
    <source>
        <dbReference type="Proteomes" id="UP001366166"/>
    </source>
</evidence>
<dbReference type="PROSITE" id="PS50123">
    <property type="entry name" value="CHER"/>
    <property type="match status" value="1"/>
</dbReference>
<dbReference type="GO" id="GO:0008757">
    <property type="term" value="F:S-adenosylmethionine-dependent methyltransferase activity"/>
    <property type="evidence" value="ECO:0007669"/>
    <property type="project" value="InterPro"/>
</dbReference>
<feature type="domain" description="PAC" evidence="4">
    <location>
        <begin position="852"/>
        <end position="903"/>
    </location>
</feature>
<feature type="active site" evidence="1">
    <location>
        <position position="190"/>
    </location>
</feature>